<dbReference type="EMBL" id="FN648520">
    <property type="protein sequence ID" value="CBJ26414.1"/>
    <property type="molecule type" value="Genomic_DNA"/>
</dbReference>
<dbReference type="AlphaFoldDB" id="D7FXP7"/>
<dbReference type="OrthoDB" id="65823at2759"/>
<dbReference type="InterPro" id="IPR036236">
    <property type="entry name" value="Znf_C2H2_sf"/>
</dbReference>
<dbReference type="SUPFAM" id="SSF57667">
    <property type="entry name" value="beta-beta-alpha zinc fingers"/>
    <property type="match status" value="1"/>
</dbReference>
<dbReference type="InterPro" id="IPR013087">
    <property type="entry name" value="Znf_C2H2_type"/>
</dbReference>
<evidence type="ECO:0000313" key="4">
    <source>
        <dbReference type="Proteomes" id="UP000002630"/>
    </source>
</evidence>
<accession>D7FXP7</accession>
<organism evidence="3 4">
    <name type="scientific">Ectocarpus siliculosus</name>
    <name type="common">Brown alga</name>
    <name type="synonym">Conferva siliculosa</name>
    <dbReference type="NCBI Taxonomy" id="2880"/>
    <lineage>
        <taxon>Eukaryota</taxon>
        <taxon>Sar</taxon>
        <taxon>Stramenopiles</taxon>
        <taxon>Ochrophyta</taxon>
        <taxon>PX clade</taxon>
        <taxon>Phaeophyceae</taxon>
        <taxon>Ectocarpales</taxon>
        <taxon>Ectocarpaceae</taxon>
        <taxon>Ectocarpus</taxon>
    </lineage>
</organism>
<dbReference type="PROSITE" id="PS00028">
    <property type="entry name" value="ZINC_FINGER_C2H2_1"/>
    <property type="match status" value="1"/>
</dbReference>
<dbReference type="PANTHER" id="PTHR21385">
    <property type="entry name" value="ZINC FINGER PROTEIN-RELATED"/>
    <property type="match status" value="1"/>
</dbReference>
<protein>
    <submittedName>
        <fullName evidence="3">C2H2 zinc finger protein</fullName>
    </submittedName>
</protein>
<dbReference type="SMART" id="SM00355">
    <property type="entry name" value="ZnF_C2H2"/>
    <property type="match status" value="1"/>
</dbReference>
<keyword evidence="4" id="KW-1185">Reference proteome</keyword>
<dbReference type="GO" id="GO:0008270">
    <property type="term" value="F:zinc ion binding"/>
    <property type="evidence" value="ECO:0007669"/>
    <property type="project" value="UniProtKB-KW"/>
</dbReference>
<dbReference type="InParanoid" id="D7FXP7"/>
<evidence type="ECO:0000313" key="3">
    <source>
        <dbReference type="EMBL" id="CBJ26414.1"/>
    </source>
</evidence>
<dbReference type="PANTHER" id="PTHR21385:SF0">
    <property type="entry name" value="RE51073P"/>
    <property type="match status" value="1"/>
</dbReference>
<dbReference type="EMBL" id="FN649732">
    <property type="protein sequence ID" value="CBJ26414.1"/>
    <property type="molecule type" value="Genomic_DNA"/>
</dbReference>
<gene>
    <name evidence="3" type="ORF">Esi_0033_0002</name>
</gene>
<evidence type="ECO:0000256" key="1">
    <source>
        <dbReference type="PROSITE-ProRule" id="PRU00042"/>
    </source>
</evidence>
<keyword evidence="1" id="KW-0862">Zinc</keyword>
<dbReference type="PROSITE" id="PS50157">
    <property type="entry name" value="ZINC_FINGER_C2H2_2"/>
    <property type="match status" value="1"/>
</dbReference>
<feature type="domain" description="C2H2-type" evidence="2">
    <location>
        <begin position="66"/>
        <end position="94"/>
    </location>
</feature>
<keyword evidence="1" id="KW-0863">Zinc-finger</keyword>
<sequence length="232" mass="24872">MSANESSCSREHSRQARKIIAKSVYPFLDKDPALAIPLACPLHPELDVFKDQELHKRLVPGKLDTFQCGYCQKQFKTEFYMDRHMDNKHADRLNLAGSDAIGHGIEPAPGRCLGDLCPELGCGDYAADSCSVEIHAGGGSSLGTGAGTIRRGCGACDPADMERRRRRCRALFHGCFDDSTGSAGSDGGIVDAGPGRETGGFGSTGDYFVRQDPWSSSVSLSVELGSRDRVLG</sequence>
<evidence type="ECO:0000259" key="2">
    <source>
        <dbReference type="PROSITE" id="PS50157"/>
    </source>
</evidence>
<dbReference type="Proteomes" id="UP000002630">
    <property type="component" value="Linkage Group LG07"/>
</dbReference>
<reference evidence="3 4" key="1">
    <citation type="journal article" date="2010" name="Nature">
        <title>The Ectocarpus genome and the independent evolution of multicellularity in brown algae.</title>
        <authorList>
            <person name="Cock J.M."/>
            <person name="Sterck L."/>
            <person name="Rouze P."/>
            <person name="Scornet D."/>
            <person name="Allen A.E."/>
            <person name="Amoutzias G."/>
            <person name="Anthouard V."/>
            <person name="Artiguenave F."/>
            <person name="Aury J.M."/>
            <person name="Badger J.H."/>
            <person name="Beszteri B."/>
            <person name="Billiau K."/>
            <person name="Bonnet E."/>
            <person name="Bothwell J.H."/>
            <person name="Bowler C."/>
            <person name="Boyen C."/>
            <person name="Brownlee C."/>
            <person name="Carrano C.J."/>
            <person name="Charrier B."/>
            <person name="Cho G.Y."/>
            <person name="Coelho S.M."/>
            <person name="Collen J."/>
            <person name="Corre E."/>
            <person name="Da Silva C."/>
            <person name="Delage L."/>
            <person name="Delaroque N."/>
            <person name="Dittami S.M."/>
            <person name="Doulbeau S."/>
            <person name="Elias M."/>
            <person name="Farnham G."/>
            <person name="Gachon C.M."/>
            <person name="Gschloessl B."/>
            <person name="Heesch S."/>
            <person name="Jabbari K."/>
            <person name="Jubin C."/>
            <person name="Kawai H."/>
            <person name="Kimura K."/>
            <person name="Kloareg B."/>
            <person name="Kupper F.C."/>
            <person name="Lang D."/>
            <person name="Le Bail A."/>
            <person name="Leblanc C."/>
            <person name="Lerouge P."/>
            <person name="Lohr M."/>
            <person name="Lopez P.J."/>
            <person name="Martens C."/>
            <person name="Maumus F."/>
            <person name="Michel G."/>
            <person name="Miranda-Saavedra D."/>
            <person name="Morales J."/>
            <person name="Moreau H."/>
            <person name="Motomura T."/>
            <person name="Nagasato C."/>
            <person name="Napoli C.A."/>
            <person name="Nelson D.R."/>
            <person name="Nyvall-Collen P."/>
            <person name="Peters A.F."/>
            <person name="Pommier C."/>
            <person name="Potin P."/>
            <person name="Poulain J."/>
            <person name="Quesneville H."/>
            <person name="Read B."/>
            <person name="Rensing S.A."/>
            <person name="Ritter A."/>
            <person name="Rousvoal S."/>
            <person name="Samanta M."/>
            <person name="Samson G."/>
            <person name="Schroeder D.C."/>
            <person name="Segurens B."/>
            <person name="Strittmatter M."/>
            <person name="Tonon T."/>
            <person name="Tregear J.W."/>
            <person name="Valentin K."/>
            <person name="von Dassow P."/>
            <person name="Yamagishi T."/>
            <person name="Van de Peer Y."/>
            <person name="Wincker P."/>
        </authorList>
    </citation>
    <scope>NUCLEOTIDE SEQUENCE [LARGE SCALE GENOMIC DNA]</scope>
    <source>
        <strain evidence="4">Ec32 / CCAP1310/4</strain>
    </source>
</reference>
<keyword evidence="1" id="KW-0479">Metal-binding</keyword>
<proteinExistence type="predicted"/>
<name>D7FXP7_ECTSI</name>